<dbReference type="InterPro" id="IPR027417">
    <property type="entry name" value="P-loop_NTPase"/>
</dbReference>
<organism evidence="1 2">
    <name type="scientific">Kalanchoe fedtschenkoi</name>
    <name type="common">Lavender scallops</name>
    <name type="synonym">South American air plant</name>
    <dbReference type="NCBI Taxonomy" id="63787"/>
    <lineage>
        <taxon>Eukaryota</taxon>
        <taxon>Viridiplantae</taxon>
        <taxon>Streptophyta</taxon>
        <taxon>Embryophyta</taxon>
        <taxon>Tracheophyta</taxon>
        <taxon>Spermatophyta</taxon>
        <taxon>Magnoliopsida</taxon>
        <taxon>eudicotyledons</taxon>
        <taxon>Gunneridae</taxon>
        <taxon>Pentapetalae</taxon>
        <taxon>Saxifragales</taxon>
        <taxon>Crassulaceae</taxon>
        <taxon>Kalanchoe</taxon>
    </lineage>
</organism>
<dbReference type="Gene3D" id="3.40.50.300">
    <property type="entry name" value="P-loop containing nucleotide triphosphate hydrolases"/>
    <property type="match status" value="1"/>
</dbReference>
<evidence type="ECO:0000313" key="1">
    <source>
        <dbReference type="EnsemblPlants" id="Kaladp0757s0002.1.v1.1"/>
    </source>
</evidence>
<dbReference type="AlphaFoldDB" id="A0A7N0VHA5"/>
<dbReference type="Proteomes" id="UP000594263">
    <property type="component" value="Unplaced"/>
</dbReference>
<reference evidence="1" key="1">
    <citation type="submission" date="2021-01" db="UniProtKB">
        <authorList>
            <consortium name="EnsemblPlants"/>
        </authorList>
    </citation>
    <scope>IDENTIFICATION</scope>
</reference>
<accession>A0A7N0VHA5</accession>
<proteinExistence type="predicted"/>
<keyword evidence="2" id="KW-1185">Reference proteome</keyword>
<sequence length="121" mass="13174">MVLADGGLCCIDGFDKMSSEHQVSGIAGGHGATMCIGGKGWINSKFISTYFCSSSRKPCEGALRAITVNGNLKRALLSSHDLTWFSNCLLSLMNYWTSMSLTHYVSKLLCTCIVLIFIHVM</sequence>
<evidence type="ECO:0000313" key="2">
    <source>
        <dbReference type="Proteomes" id="UP000594263"/>
    </source>
</evidence>
<name>A0A7N0VHA5_KALFE</name>
<protein>
    <recommendedName>
        <fullName evidence="3">DNA helicase</fullName>
    </recommendedName>
</protein>
<dbReference type="Gramene" id="Kaladp0757s0002.1.v1.1">
    <property type="protein sequence ID" value="Kaladp0757s0002.1.v1.1"/>
    <property type="gene ID" value="Kaladp0757s0002.v1.1"/>
</dbReference>
<evidence type="ECO:0008006" key="3">
    <source>
        <dbReference type="Google" id="ProtNLM"/>
    </source>
</evidence>
<dbReference type="EnsemblPlants" id="Kaladp0757s0002.1.v1.1">
    <property type="protein sequence ID" value="Kaladp0757s0002.1.v1.1"/>
    <property type="gene ID" value="Kaladp0757s0002.v1.1"/>
</dbReference>